<feature type="compositionally biased region" description="Basic and acidic residues" evidence="4">
    <location>
        <begin position="366"/>
        <end position="381"/>
    </location>
</feature>
<dbReference type="FunFam" id="3.40.630.70:FF:000006">
    <property type="entry name" value="Hypothetical_protein_-_conserved"/>
    <property type="match status" value="1"/>
</dbReference>
<evidence type="ECO:0000313" key="5">
    <source>
        <dbReference type="EMBL" id="CAC5429812.1"/>
    </source>
</evidence>
<gene>
    <name evidence="5" type="ORF">LDHU3_21.0890</name>
</gene>
<dbReference type="GO" id="GO:0008914">
    <property type="term" value="F:leucyl-tRNA--protein transferase activity"/>
    <property type="evidence" value="ECO:0007669"/>
    <property type="project" value="InterPro"/>
</dbReference>
<sequence length="381" mass="42719">MHATYLQRVTRHFCEDKGKEFDIAAEVRHAGQATDVRHLVPLTKAGIQHFSTFLPPVRSKDDLDTLPERLKGSEELGFSPLFDPSLIDACCQRGIFPLAIAIDDNNFLFAPKLHAERAVCALAEGAAQRNTMDGFPFCEGDEGIFDKDCLGVSRKLTKAPNESTRCPSFDIFINRKEDLVDVFTLIRRQHGENWLCAPLRVCLLHMFFNPTKYATKIIVTAVRHRQYSNVPISGNSPVIQEGELVACEVGYLVGDIYASATGAYCISGGGSLQLSLTGVCMKSAGCRLWDLGMMLRYKKSLQCVSLPRKKWQKMVSARRSIPNEHILNYLRDLEKGRPVSDFLKSDVPPAIADPNSKSQHKKRLKKEAAIQRKAERRRLDL</sequence>
<keyword evidence="2" id="KW-0808">Transferase</keyword>
<protein>
    <submittedName>
        <fullName evidence="5">Hypothetical_protein_conserved</fullName>
    </submittedName>
</protein>
<evidence type="ECO:0000256" key="2">
    <source>
        <dbReference type="ARBA" id="ARBA00022679"/>
    </source>
</evidence>
<dbReference type="PANTHER" id="PTHR30098:SF2">
    <property type="entry name" value="LEUCYL_PHENYLALANYL-TRNA--PROTEIN TRANSFERASE"/>
    <property type="match status" value="1"/>
</dbReference>
<dbReference type="InterPro" id="IPR016181">
    <property type="entry name" value="Acyl_CoA_acyltransferase"/>
</dbReference>
<evidence type="ECO:0000256" key="3">
    <source>
        <dbReference type="ARBA" id="ARBA00023315"/>
    </source>
</evidence>
<dbReference type="VEuPathDB" id="TriTrypDB:LdBPK_210790.1"/>
<dbReference type="EMBL" id="LR812641">
    <property type="protein sequence ID" value="CAC5429812.1"/>
    <property type="molecule type" value="Genomic_DNA"/>
</dbReference>
<reference evidence="5" key="1">
    <citation type="submission" date="2020-06" db="EMBL/GenBank/DDBJ databases">
        <authorList>
            <person name="Camacho E."/>
            <person name="Gonzalez-de la Fuente S."/>
            <person name="Rastrojo A."/>
            <person name="Peiro-Pastor R."/>
            <person name="Solana JC."/>
            <person name="Tabera L."/>
            <person name="Gamarro F."/>
            <person name="Carrasco-Ramiro F."/>
            <person name="Requena JM."/>
            <person name="Aguado B."/>
        </authorList>
    </citation>
    <scope>NUCLEOTIDE SEQUENCE</scope>
</reference>
<evidence type="ECO:0000256" key="1">
    <source>
        <dbReference type="ARBA" id="ARBA00022490"/>
    </source>
</evidence>
<evidence type="ECO:0000313" key="6">
    <source>
        <dbReference type="Proteomes" id="UP000601710"/>
    </source>
</evidence>
<accession>A0A6J8F9M3</accession>
<dbReference type="Gene3D" id="3.40.630.70">
    <property type="entry name" value="Leucyl/phenylalanyl-tRNA-protein transferase, C-terminal domain"/>
    <property type="match status" value="1"/>
</dbReference>
<evidence type="ECO:0000256" key="4">
    <source>
        <dbReference type="SAM" id="MobiDB-lite"/>
    </source>
</evidence>
<keyword evidence="3" id="KW-0012">Acyltransferase</keyword>
<dbReference type="GO" id="GO:0030163">
    <property type="term" value="P:protein catabolic process"/>
    <property type="evidence" value="ECO:0007669"/>
    <property type="project" value="InterPro"/>
</dbReference>
<dbReference type="PANTHER" id="PTHR30098">
    <property type="entry name" value="LEUCYL/PHENYLALANYL-TRNA--PROTEIN TRANSFERASE"/>
    <property type="match status" value="1"/>
</dbReference>
<dbReference type="SUPFAM" id="SSF55729">
    <property type="entry name" value="Acyl-CoA N-acyltransferases (Nat)"/>
    <property type="match status" value="1"/>
</dbReference>
<proteinExistence type="predicted"/>
<dbReference type="Proteomes" id="UP000601710">
    <property type="component" value="Chromosome 21"/>
</dbReference>
<name>A0A6J8F9M3_LEIDO</name>
<feature type="region of interest" description="Disordered" evidence="4">
    <location>
        <begin position="345"/>
        <end position="381"/>
    </location>
</feature>
<dbReference type="InterPro" id="IPR042203">
    <property type="entry name" value="Leu/Phe-tRNA_Trfase_C"/>
</dbReference>
<organism evidence="5 6">
    <name type="scientific">Leishmania donovani</name>
    <dbReference type="NCBI Taxonomy" id="5661"/>
    <lineage>
        <taxon>Eukaryota</taxon>
        <taxon>Discoba</taxon>
        <taxon>Euglenozoa</taxon>
        <taxon>Kinetoplastea</taxon>
        <taxon>Metakinetoplastina</taxon>
        <taxon>Trypanosomatida</taxon>
        <taxon>Trypanosomatidae</taxon>
        <taxon>Leishmaniinae</taxon>
        <taxon>Leishmania</taxon>
    </lineage>
</organism>
<dbReference type="VEuPathDB" id="TriTrypDB:LDHU3_21.0890"/>
<keyword evidence="1" id="KW-0963">Cytoplasm</keyword>
<dbReference type="InterPro" id="IPR004616">
    <property type="entry name" value="Leu/Phe-tRNA_Trfase"/>
</dbReference>
<dbReference type="GO" id="GO:0005737">
    <property type="term" value="C:cytoplasm"/>
    <property type="evidence" value="ECO:0007669"/>
    <property type="project" value="TreeGrafter"/>
</dbReference>
<dbReference type="AlphaFoldDB" id="A0A6J8F9M3"/>
<dbReference type="VEuPathDB" id="TriTrypDB:LdCL_210012800"/>